<dbReference type="InterPro" id="IPR036915">
    <property type="entry name" value="Cyclin-like_sf"/>
</dbReference>
<comment type="caution">
    <text evidence="2">The sequence shown here is derived from an EMBL/GenBank/DDBJ whole genome shotgun (WGS) entry which is preliminary data.</text>
</comment>
<feature type="region of interest" description="Disordered" evidence="1">
    <location>
        <begin position="1"/>
        <end position="109"/>
    </location>
</feature>
<reference evidence="2" key="2">
    <citation type="submission" date="2023-06" db="EMBL/GenBank/DDBJ databases">
        <authorList>
            <consortium name="Lawrence Berkeley National Laboratory"/>
            <person name="Mondo S.J."/>
            <person name="Hensen N."/>
            <person name="Bonometti L."/>
            <person name="Westerberg I."/>
            <person name="Brannstrom I.O."/>
            <person name="Guillou S."/>
            <person name="Cros-Aarteil S."/>
            <person name="Calhoun S."/>
            <person name="Haridas S."/>
            <person name="Kuo A."/>
            <person name="Pangilinan J."/>
            <person name="Riley R."/>
            <person name="Labutti K."/>
            <person name="Andreopoulos B."/>
            <person name="Lipzen A."/>
            <person name="Chen C."/>
            <person name="Yanf M."/>
            <person name="Daum C."/>
            <person name="Ng V."/>
            <person name="Clum A."/>
            <person name="Steindorff A."/>
            <person name="Ohm R."/>
            <person name="Martin F."/>
            <person name="Silar P."/>
            <person name="Natvig D."/>
            <person name="Lalanne C."/>
            <person name="Gautier V."/>
            <person name="Ament-Velasquez S.L."/>
            <person name="Kruys A."/>
            <person name="Hutchinson M.I."/>
            <person name="Powell A.J."/>
            <person name="Barry K."/>
            <person name="Miller A.N."/>
            <person name="Grigoriev I.V."/>
            <person name="Debuchy R."/>
            <person name="Gladieux P."/>
            <person name="Thoren M.H."/>
            <person name="Johannesson H."/>
        </authorList>
    </citation>
    <scope>NUCLEOTIDE SEQUENCE</scope>
    <source>
        <strain evidence="2">CBS 626.80</strain>
    </source>
</reference>
<dbReference type="CDD" id="cd20558">
    <property type="entry name" value="CYCLIN_ScPCL7-like"/>
    <property type="match status" value="1"/>
</dbReference>
<proteinExistence type="predicted"/>
<feature type="compositionally biased region" description="Polar residues" evidence="1">
    <location>
        <begin position="210"/>
        <end position="219"/>
    </location>
</feature>
<sequence length="476" mass="51075">MMLTRSPVSATATSPTTTVTVTAAATSPRPSRGSLHGRFHYAATLSPREAASRIPAPSSRRQSTTAPATSSTSPSVPIQARHAPVPIASSPAASSPSPGSPSSSRPRRWAGVDVATQYSPMEPMDYTTGALLSSRTPASSNNQAVARDLVQSQPPHIPIYVEPMASHEEQASASASTSEAPAAPIPHGPTVAVAVPPTPPVSSAAAQPHPLSQTPQTGTPVKRRNSQSDVTHSQVEAASAAQSGPHSPKRARLAPKIVSRRYEHCPVEDLVVLIAHMLGELIELNDEQAQKVGQRHNLTRFHSRTAPGISVLDYLHRLAKHAYLSPPILLSMVYYIDRLCALYQDFTMNTLTVHRFLITAATVAAKGLSDSFLTNTLYARVGGVRVAELNMLELEFLHRVDWKIVPDPDVLVAYYGGLVARCPGYILESPEPEEADEDEDEELDESDAIGDDDDEIDGGDGEEEEEEDDDDDDEMS</sequence>
<dbReference type="GO" id="GO:0000307">
    <property type="term" value="C:cyclin-dependent protein kinase holoenzyme complex"/>
    <property type="evidence" value="ECO:0007669"/>
    <property type="project" value="TreeGrafter"/>
</dbReference>
<feature type="region of interest" description="Disordered" evidence="1">
    <location>
        <begin position="428"/>
        <end position="476"/>
    </location>
</feature>
<dbReference type="PANTHER" id="PTHR15615:SF117">
    <property type="entry name" value="PHO85 CYCLIN PHO80"/>
    <property type="match status" value="1"/>
</dbReference>
<feature type="compositionally biased region" description="Low complexity" evidence="1">
    <location>
        <begin position="58"/>
        <end position="75"/>
    </location>
</feature>
<dbReference type="SUPFAM" id="SSF47954">
    <property type="entry name" value="Cyclin-like"/>
    <property type="match status" value="1"/>
</dbReference>
<gene>
    <name evidence="2" type="ORF">QBC32DRAFT_19058</name>
</gene>
<evidence type="ECO:0000313" key="3">
    <source>
        <dbReference type="Proteomes" id="UP001303222"/>
    </source>
</evidence>
<feature type="compositionally biased region" description="Low complexity" evidence="1">
    <location>
        <begin position="83"/>
        <end position="104"/>
    </location>
</feature>
<feature type="compositionally biased region" description="Low complexity" evidence="1">
    <location>
        <begin position="1"/>
        <end position="31"/>
    </location>
</feature>
<organism evidence="2 3">
    <name type="scientific">Pseudoneurospora amorphoporcata</name>
    <dbReference type="NCBI Taxonomy" id="241081"/>
    <lineage>
        <taxon>Eukaryota</taxon>
        <taxon>Fungi</taxon>
        <taxon>Dikarya</taxon>
        <taxon>Ascomycota</taxon>
        <taxon>Pezizomycotina</taxon>
        <taxon>Sordariomycetes</taxon>
        <taxon>Sordariomycetidae</taxon>
        <taxon>Sordariales</taxon>
        <taxon>Sordariaceae</taxon>
        <taxon>Pseudoneurospora</taxon>
    </lineage>
</organism>
<dbReference type="InterPro" id="IPR013922">
    <property type="entry name" value="Cyclin_PHO80-like"/>
</dbReference>
<dbReference type="PANTHER" id="PTHR15615">
    <property type="match status" value="1"/>
</dbReference>
<reference evidence="2" key="1">
    <citation type="journal article" date="2023" name="Mol. Phylogenet. Evol.">
        <title>Genome-scale phylogeny and comparative genomics of the fungal order Sordariales.</title>
        <authorList>
            <person name="Hensen N."/>
            <person name="Bonometti L."/>
            <person name="Westerberg I."/>
            <person name="Brannstrom I.O."/>
            <person name="Guillou S."/>
            <person name="Cros-Aarteil S."/>
            <person name="Calhoun S."/>
            <person name="Haridas S."/>
            <person name="Kuo A."/>
            <person name="Mondo S."/>
            <person name="Pangilinan J."/>
            <person name="Riley R."/>
            <person name="LaButti K."/>
            <person name="Andreopoulos B."/>
            <person name="Lipzen A."/>
            <person name="Chen C."/>
            <person name="Yan M."/>
            <person name="Daum C."/>
            <person name="Ng V."/>
            <person name="Clum A."/>
            <person name="Steindorff A."/>
            <person name="Ohm R.A."/>
            <person name="Martin F."/>
            <person name="Silar P."/>
            <person name="Natvig D.O."/>
            <person name="Lalanne C."/>
            <person name="Gautier V."/>
            <person name="Ament-Velasquez S.L."/>
            <person name="Kruys A."/>
            <person name="Hutchinson M.I."/>
            <person name="Powell A.J."/>
            <person name="Barry K."/>
            <person name="Miller A.N."/>
            <person name="Grigoriev I.V."/>
            <person name="Debuchy R."/>
            <person name="Gladieux P."/>
            <person name="Hiltunen Thoren M."/>
            <person name="Johannesson H."/>
        </authorList>
    </citation>
    <scope>NUCLEOTIDE SEQUENCE</scope>
    <source>
        <strain evidence="2">CBS 626.80</strain>
    </source>
</reference>
<feature type="compositionally biased region" description="Polar residues" evidence="1">
    <location>
        <begin position="227"/>
        <end position="245"/>
    </location>
</feature>
<evidence type="ECO:0000256" key="1">
    <source>
        <dbReference type="SAM" id="MobiDB-lite"/>
    </source>
</evidence>
<dbReference type="EMBL" id="MU859184">
    <property type="protein sequence ID" value="KAK3950253.1"/>
    <property type="molecule type" value="Genomic_DNA"/>
</dbReference>
<feature type="compositionally biased region" description="Acidic residues" evidence="1">
    <location>
        <begin position="430"/>
        <end position="476"/>
    </location>
</feature>
<dbReference type="GO" id="GO:0005634">
    <property type="term" value="C:nucleus"/>
    <property type="evidence" value="ECO:0007669"/>
    <property type="project" value="TreeGrafter"/>
</dbReference>
<dbReference type="AlphaFoldDB" id="A0AAN6SEI7"/>
<evidence type="ECO:0000313" key="2">
    <source>
        <dbReference type="EMBL" id="KAK3950253.1"/>
    </source>
</evidence>
<name>A0AAN6SEI7_9PEZI</name>
<accession>A0AAN6SEI7</accession>
<keyword evidence="3" id="KW-1185">Reference proteome</keyword>
<dbReference type="GO" id="GO:0019901">
    <property type="term" value="F:protein kinase binding"/>
    <property type="evidence" value="ECO:0007669"/>
    <property type="project" value="InterPro"/>
</dbReference>
<dbReference type="Proteomes" id="UP001303222">
    <property type="component" value="Unassembled WGS sequence"/>
</dbReference>
<dbReference type="Pfam" id="PF08613">
    <property type="entry name" value="Cyclin"/>
    <property type="match status" value="1"/>
</dbReference>
<protein>
    <submittedName>
        <fullName evidence="2">Cyclin-domain-containing protein</fullName>
    </submittedName>
</protein>
<feature type="region of interest" description="Disordered" evidence="1">
    <location>
        <begin position="167"/>
        <end position="250"/>
    </location>
</feature>
<feature type="compositionally biased region" description="Low complexity" evidence="1">
    <location>
        <begin position="171"/>
        <end position="182"/>
    </location>
</feature>
<dbReference type="Gene3D" id="1.10.472.10">
    <property type="entry name" value="Cyclin-like"/>
    <property type="match status" value="1"/>
</dbReference>
<dbReference type="GO" id="GO:0016538">
    <property type="term" value="F:cyclin-dependent protein serine/threonine kinase regulator activity"/>
    <property type="evidence" value="ECO:0007669"/>
    <property type="project" value="TreeGrafter"/>
</dbReference>
<feature type="compositionally biased region" description="Low complexity" evidence="1">
    <location>
        <begin position="189"/>
        <end position="206"/>
    </location>
</feature>